<dbReference type="Gene3D" id="1.25.50.20">
    <property type="match status" value="1"/>
</dbReference>
<accession>A0A9W4SI27</accession>
<comment type="caution">
    <text evidence="1">The sequence shown here is derived from an EMBL/GenBank/DDBJ whole genome shotgun (WGS) entry which is preliminary data.</text>
</comment>
<evidence type="ECO:0000313" key="1">
    <source>
        <dbReference type="EMBL" id="CAI2170247.1"/>
    </source>
</evidence>
<name>A0A9W4SI27_9GLOM</name>
<keyword evidence="2" id="KW-1185">Reference proteome</keyword>
<gene>
    <name evidence="1" type="ORF">FWILDA_LOCUS4485</name>
</gene>
<protein>
    <submittedName>
        <fullName evidence="1">2197_t:CDS:1</fullName>
    </submittedName>
</protein>
<proteinExistence type="predicted"/>
<evidence type="ECO:0000313" key="2">
    <source>
        <dbReference type="Proteomes" id="UP001153678"/>
    </source>
</evidence>
<dbReference type="AlphaFoldDB" id="A0A9W4SI27"/>
<sequence length="45" mass="5405">MAWEDCKGFERTLQQSLEKIRVNATWLKRDSKYVEEWLSAIGFLK</sequence>
<dbReference type="OrthoDB" id="275509at2759"/>
<reference evidence="1" key="1">
    <citation type="submission" date="2022-08" db="EMBL/GenBank/DDBJ databases">
        <authorList>
            <person name="Kallberg Y."/>
            <person name="Tangrot J."/>
            <person name="Rosling A."/>
        </authorList>
    </citation>
    <scope>NUCLEOTIDE SEQUENCE</scope>
    <source>
        <strain evidence="1">Wild A</strain>
    </source>
</reference>
<dbReference type="EMBL" id="CAMKVN010000676">
    <property type="protein sequence ID" value="CAI2170247.1"/>
    <property type="molecule type" value="Genomic_DNA"/>
</dbReference>
<dbReference type="Proteomes" id="UP001153678">
    <property type="component" value="Unassembled WGS sequence"/>
</dbReference>
<organism evidence="1 2">
    <name type="scientific">Funneliformis geosporum</name>
    <dbReference type="NCBI Taxonomy" id="1117311"/>
    <lineage>
        <taxon>Eukaryota</taxon>
        <taxon>Fungi</taxon>
        <taxon>Fungi incertae sedis</taxon>
        <taxon>Mucoromycota</taxon>
        <taxon>Glomeromycotina</taxon>
        <taxon>Glomeromycetes</taxon>
        <taxon>Glomerales</taxon>
        <taxon>Glomeraceae</taxon>
        <taxon>Funneliformis</taxon>
    </lineage>
</organism>